<dbReference type="Proteomes" id="UP000095283">
    <property type="component" value="Unplaced"/>
</dbReference>
<feature type="region of interest" description="Disordered" evidence="1">
    <location>
        <begin position="372"/>
        <end position="393"/>
    </location>
</feature>
<evidence type="ECO:0000313" key="3">
    <source>
        <dbReference type="Proteomes" id="UP000095283"/>
    </source>
</evidence>
<proteinExistence type="predicted"/>
<protein>
    <submittedName>
        <fullName evidence="4">WW domain-binding protein 11</fullName>
    </submittedName>
</protein>
<evidence type="ECO:0000256" key="1">
    <source>
        <dbReference type="SAM" id="MobiDB-lite"/>
    </source>
</evidence>
<accession>A0A1I7XQH2</accession>
<reference evidence="4" key="1">
    <citation type="submission" date="2016-11" db="UniProtKB">
        <authorList>
            <consortium name="WormBaseParasite"/>
        </authorList>
    </citation>
    <scope>IDENTIFICATION</scope>
</reference>
<dbReference type="GO" id="GO:0006396">
    <property type="term" value="P:RNA processing"/>
    <property type="evidence" value="ECO:0007669"/>
    <property type="project" value="InterPro"/>
</dbReference>
<feature type="region of interest" description="Disordered" evidence="1">
    <location>
        <begin position="221"/>
        <end position="296"/>
    </location>
</feature>
<organism evidence="3 4">
    <name type="scientific">Heterorhabditis bacteriophora</name>
    <name type="common">Entomopathogenic nematode worm</name>
    <dbReference type="NCBI Taxonomy" id="37862"/>
    <lineage>
        <taxon>Eukaryota</taxon>
        <taxon>Metazoa</taxon>
        <taxon>Ecdysozoa</taxon>
        <taxon>Nematoda</taxon>
        <taxon>Chromadorea</taxon>
        <taxon>Rhabditida</taxon>
        <taxon>Rhabditina</taxon>
        <taxon>Rhabditomorpha</taxon>
        <taxon>Strongyloidea</taxon>
        <taxon>Heterorhabditidae</taxon>
        <taxon>Heterorhabditis</taxon>
    </lineage>
</organism>
<dbReference type="Pfam" id="PF09429">
    <property type="entry name" value="Wbp11"/>
    <property type="match status" value="1"/>
</dbReference>
<evidence type="ECO:0000313" key="4">
    <source>
        <dbReference type="WBParaSite" id="Hba_19589"/>
    </source>
</evidence>
<name>A0A1I7XQH2_HETBA</name>
<feature type="domain" description="Wbp11/ELF5/Saf1 N-terminal" evidence="2">
    <location>
        <begin position="44"/>
        <end position="90"/>
    </location>
</feature>
<keyword evidence="3" id="KW-1185">Reference proteome</keyword>
<evidence type="ECO:0000259" key="2">
    <source>
        <dbReference type="Pfam" id="PF09429"/>
    </source>
</evidence>
<dbReference type="InterPro" id="IPR019007">
    <property type="entry name" value="Wbp11/ELF5/Saf1_N"/>
</dbReference>
<dbReference type="WBParaSite" id="Hba_19589">
    <property type="protein sequence ID" value="Hba_19589"/>
    <property type="gene ID" value="Hba_19589"/>
</dbReference>
<dbReference type="AlphaFoldDB" id="A0A1I7XQH2"/>
<sequence length="408" mass="46022">MMHFVVQYLPEGLFVFEHDNFQILIRHSEMPSAAKTKSGRIFRAPTDQARKLERKRENKKNKRDRQQIRQTIAKCCDVDECTRKMLAIERQILGLDQPQFHPDVLKKKQKVYHVLLPQSDIYIYIFSIFQTIMDTLSKRRTVLQTMKDEAELKALNEKLQQYYSDTKKLQALAEQERMARTADINCIPLPEGDLAEGEMRTTQIMGPQPLKKKVEFKLPRAARGKLKPPGPPCGLPPDLSDSEGEGDIHDGYHLPIPADDDLAPVPIPDFDSRSGGSFSKYTPVMPLRKPPGPPPMPHPPMYNPMGLPMQSMSMSGNDGGAVISSAPVIRREIPKPSVPAPTVVSAAPQLRNLRKETVKLVPAVLKRRPQTNARPKVAVRRPPTEATQQAKTTDEAYNEFMKELGDLI</sequence>